<keyword evidence="11" id="KW-0732">Signal</keyword>
<keyword evidence="3" id="KW-0929">Antimicrobial</keyword>
<dbReference type="Gene3D" id="1.10.530.10">
    <property type="match status" value="1"/>
</dbReference>
<dbReference type="OMA" id="CICKVAT"/>
<feature type="disulfide bond" evidence="10">
    <location>
        <begin position="81"/>
        <end position="87"/>
    </location>
</feature>
<dbReference type="Proteomes" id="UP000095281">
    <property type="component" value="Unplaced"/>
</dbReference>
<dbReference type="SUPFAM" id="SSF53955">
    <property type="entry name" value="Lysozyme-like"/>
    <property type="match status" value="1"/>
</dbReference>
<feature type="active site" description="Nucleophile" evidence="9">
    <location>
        <position position="44"/>
    </location>
</feature>
<name>A0A1I8BIA1_MELHA</name>
<evidence type="ECO:0000256" key="10">
    <source>
        <dbReference type="PIRSR" id="PIRSR608597-3"/>
    </source>
</evidence>
<keyword evidence="5" id="KW-0378">Hydrolase</keyword>
<proteinExistence type="predicted"/>
<comment type="catalytic activity">
    <reaction evidence="1">
        <text>Hydrolysis of (1-&gt;4)-beta-linkages between N-acetylmuramic acid and N-acetyl-D-glucosamine residues in a peptidoglycan and between N-acetyl-D-glucosamine residues in chitodextrins.</text>
        <dbReference type="EC" id="3.2.1.17"/>
    </reaction>
</comment>
<evidence type="ECO:0000313" key="13">
    <source>
        <dbReference type="WBParaSite" id="MhA1_Contig262.frz3.gene27"/>
    </source>
</evidence>
<feature type="disulfide bond" evidence="10">
    <location>
        <begin position="63"/>
        <end position="91"/>
    </location>
</feature>
<reference evidence="13" key="1">
    <citation type="submission" date="2016-11" db="UniProtKB">
        <authorList>
            <consortium name="WormBaseParasite"/>
        </authorList>
    </citation>
    <scope>IDENTIFICATION</scope>
</reference>
<keyword evidence="4" id="KW-0081">Bacteriolytic enzyme</keyword>
<dbReference type="PANTHER" id="PTHR11195:SF13">
    <property type="entry name" value="INVERTEBRATE-TYPE LYSOZYME 2-RELATED"/>
    <property type="match status" value="1"/>
</dbReference>
<evidence type="ECO:0000256" key="5">
    <source>
        <dbReference type="ARBA" id="ARBA00022801"/>
    </source>
</evidence>
<evidence type="ECO:0000256" key="8">
    <source>
        <dbReference type="ARBA" id="ARBA00023295"/>
    </source>
</evidence>
<organism evidence="12 13">
    <name type="scientific">Meloidogyne hapla</name>
    <name type="common">Root-knot nematode worm</name>
    <dbReference type="NCBI Taxonomy" id="6305"/>
    <lineage>
        <taxon>Eukaryota</taxon>
        <taxon>Metazoa</taxon>
        <taxon>Ecdysozoa</taxon>
        <taxon>Nematoda</taxon>
        <taxon>Chromadorea</taxon>
        <taxon>Rhabditida</taxon>
        <taxon>Tylenchina</taxon>
        <taxon>Tylenchomorpha</taxon>
        <taxon>Tylenchoidea</taxon>
        <taxon>Meloidogynidae</taxon>
        <taxon>Meloidogyninae</taxon>
        <taxon>Meloidogyne</taxon>
    </lineage>
</organism>
<evidence type="ECO:0000256" key="11">
    <source>
        <dbReference type="SAM" id="SignalP"/>
    </source>
</evidence>
<feature type="disulfide bond" evidence="10">
    <location>
        <begin position="42"/>
        <end position="50"/>
    </location>
</feature>
<evidence type="ECO:0000256" key="6">
    <source>
        <dbReference type="ARBA" id="ARBA00023022"/>
    </source>
</evidence>
<dbReference type="GO" id="GO:0003796">
    <property type="term" value="F:lysozyme activity"/>
    <property type="evidence" value="ECO:0007669"/>
    <property type="project" value="UniProtKB-EC"/>
</dbReference>
<evidence type="ECO:0000256" key="9">
    <source>
        <dbReference type="PIRSR" id="PIRSR608597-1"/>
    </source>
</evidence>
<keyword evidence="12" id="KW-1185">Reference proteome</keyword>
<feature type="disulfide bond" evidence="10">
    <location>
        <begin position="26"/>
        <end position="111"/>
    </location>
</feature>
<dbReference type="InterPro" id="IPR023346">
    <property type="entry name" value="Lysozyme-like_dom_sf"/>
</dbReference>
<keyword evidence="7 10" id="KW-1015">Disulfide bond</keyword>
<feature type="disulfide bond" evidence="10">
    <location>
        <begin position="31"/>
        <end position="37"/>
    </location>
</feature>
<feature type="chain" id="PRO_5009315840" description="lysozyme" evidence="11">
    <location>
        <begin position="21"/>
        <end position="146"/>
    </location>
</feature>
<accession>A0A1I8BIA1</accession>
<sequence>MIYKLIISIVFCSLIISSLAADDTKCLNCICQHESGCKPIGCVDGNPIKCGYFKISFQFYISCGTPGRKRKENIETAWKRCSGNYKCSVTCVKEYIKRNSIGNCSPRMSSCEKISRIFRQGSTGCISTSRDTISFVTQISLCFNGK</sequence>
<feature type="active site" description="Proton donor" evidence="9">
    <location>
        <position position="34"/>
    </location>
</feature>
<feature type="signal peptide" evidence="11">
    <location>
        <begin position="1"/>
        <end position="20"/>
    </location>
</feature>
<dbReference type="GO" id="GO:0031640">
    <property type="term" value="P:killing of cells of another organism"/>
    <property type="evidence" value="ECO:0007669"/>
    <property type="project" value="UniProtKB-KW"/>
</dbReference>
<dbReference type="EC" id="3.2.1.17" evidence="2"/>
<evidence type="ECO:0000256" key="1">
    <source>
        <dbReference type="ARBA" id="ARBA00000632"/>
    </source>
</evidence>
<evidence type="ECO:0000256" key="4">
    <source>
        <dbReference type="ARBA" id="ARBA00022638"/>
    </source>
</evidence>
<evidence type="ECO:0000256" key="7">
    <source>
        <dbReference type="ARBA" id="ARBA00023157"/>
    </source>
</evidence>
<dbReference type="InterPro" id="IPR008597">
    <property type="entry name" value="Invert_lysozyme"/>
</dbReference>
<evidence type="ECO:0000256" key="3">
    <source>
        <dbReference type="ARBA" id="ARBA00022529"/>
    </source>
</evidence>
<dbReference type="WBParaSite" id="MhA1_Contig262.frz3.gene27">
    <property type="protein sequence ID" value="MhA1_Contig262.frz3.gene27"/>
    <property type="gene ID" value="MhA1_Contig262.frz3.gene27"/>
</dbReference>
<keyword evidence="8" id="KW-0326">Glycosidase</keyword>
<dbReference type="Pfam" id="PF05497">
    <property type="entry name" value="Destabilase"/>
    <property type="match status" value="1"/>
</dbReference>
<evidence type="ECO:0000256" key="2">
    <source>
        <dbReference type="ARBA" id="ARBA00012732"/>
    </source>
</evidence>
<dbReference type="PROSITE" id="PS51909">
    <property type="entry name" value="LYSOZYME_I"/>
    <property type="match status" value="1"/>
</dbReference>
<dbReference type="PANTHER" id="PTHR11195">
    <property type="entry name" value="DESTABILASE-RELATED"/>
    <property type="match status" value="1"/>
</dbReference>
<protein>
    <recommendedName>
        <fullName evidence="2">lysozyme</fullName>
        <ecNumber evidence="2">3.2.1.17</ecNumber>
    </recommendedName>
</protein>
<keyword evidence="6" id="KW-0044">Antibiotic</keyword>
<evidence type="ECO:0000313" key="12">
    <source>
        <dbReference type="Proteomes" id="UP000095281"/>
    </source>
</evidence>
<dbReference type="GO" id="GO:0042742">
    <property type="term" value="P:defense response to bacterium"/>
    <property type="evidence" value="ECO:0007669"/>
    <property type="project" value="UniProtKB-KW"/>
</dbReference>
<dbReference type="AlphaFoldDB" id="A0A1I8BIA1"/>